<sequence>MKKLIPVLFLIASCGEKGSTESAESGNVLENLTYSVDTLVVDAGGELLSIENYLQLEGSSSLSEDQKFFYVFNNKDHTLAVVDLDQLKLVEVLPFEKEGPDGVGEYIAGLQALPDGRFLITGFEKAGVFNREGKKLDDIPLIAEKYEGIETDLPIYLKLTRSAEMNLLFSFTGYSDFGEKKLVLINPSQKSGKTIKLPEIEKAQEFDITLISNQGSISLMTPLYIQELNGQVYVSNGISSGVYTYDYQADSMRLITFQHQLVPSAVSGTVKNEVSSREEFNSEVEKITTQIAFEKLLWDEKSNHFFRIGRKTIPKIKKDTPYKSEVYLFIYDENLNLLGEKLLEDLTNPPRFYFMKDGKLYSYVNVEDELGFAVFTFDFN</sequence>
<proteinExistence type="predicted"/>
<dbReference type="Proteomes" id="UP000321935">
    <property type="component" value="Unassembled WGS sequence"/>
</dbReference>
<evidence type="ECO:0000313" key="1">
    <source>
        <dbReference type="EMBL" id="TXE14792.1"/>
    </source>
</evidence>
<evidence type="ECO:0000313" key="2">
    <source>
        <dbReference type="Proteomes" id="UP000321935"/>
    </source>
</evidence>
<dbReference type="RefSeq" id="WP_146915031.1">
    <property type="nucleotide sequence ID" value="NZ_VORW01000001.1"/>
</dbReference>
<dbReference type="InterPro" id="IPR025316">
    <property type="entry name" value="DUF4221"/>
</dbReference>
<protein>
    <submittedName>
        <fullName evidence="1">DUF4221 domain-containing protein</fullName>
    </submittedName>
</protein>
<dbReference type="EMBL" id="VORW01000001">
    <property type="protein sequence ID" value="TXE14792.1"/>
    <property type="molecule type" value="Genomic_DNA"/>
</dbReference>
<gene>
    <name evidence="1" type="ORF">ESV85_04285</name>
</gene>
<comment type="caution">
    <text evidence="1">The sequence shown here is derived from an EMBL/GenBank/DDBJ whole genome shotgun (WGS) entry which is preliminary data.</text>
</comment>
<name>A0A5C7BAC3_9BACT</name>
<dbReference type="OrthoDB" id="833511at2"/>
<dbReference type="SUPFAM" id="SSF50969">
    <property type="entry name" value="YVTN repeat-like/Quinoprotein amine dehydrogenase"/>
    <property type="match status" value="1"/>
</dbReference>
<reference evidence="1 2" key="1">
    <citation type="submission" date="2019-08" db="EMBL/GenBank/DDBJ databases">
        <title>Genomes sequence of Algoriphagus aquimarinus ACAM450.</title>
        <authorList>
            <person name="Bowman J.P."/>
        </authorList>
    </citation>
    <scope>NUCLEOTIDE SEQUENCE [LARGE SCALE GENOMIC DNA]</scope>
    <source>
        <strain evidence="1 2">ACAM 450</strain>
    </source>
</reference>
<organism evidence="1 2">
    <name type="scientific">Algoriphagus aquimarinus</name>
    <dbReference type="NCBI Taxonomy" id="237018"/>
    <lineage>
        <taxon>Bacteria</taxon>
        <taxon>Pseudomonadati</taxon>
        <taxon>Bacteroidota</taxon>
        <taxon>Cytophagia</taxon>
        <taxon>Cytophagales</taxon>
        <taxon>Cyclobacteriaceae</taxon>
        <taxon>Algoriphagus</taxon>
    </lineage>
</organism>
<dbReference type="InterPro" id="IPR011044">
    <property type="entry name" value="Quino_amine_DH_bsu"/>
</dbReference>
<dbReference type="Pfam" id="PF13970">
    <property type="entry name" value="DUF4221"/>
    <property type="match status" value="1"/>
</dbReference>
<accession>A0A5C7BAC3</accession>
<dbReference type="AlphaFoldDB" id="A0A5C7BAC3"/>